<gene>
    <name evidence="1" type="ORF">H8696_10830</name>
</gene>
<dbReference type="EMBL" id="JACRSR010000007">
    <property type="protein sequence ID" value="MBC8532337.1"/>
    <property type="molecule type" value="Genomic_DNA"/>
</dbReference>
<accession>A0A926HLQ5</accession>
<name>A0A926HLQ5_9FIRM</name>
<sequence>MISVAYLVPTSAENTLVRYPKLSRCPQLMKRFLLPRLEPGELGRMELEEMTLCRYDAMAWSWTKGEKFRQKKLMELGRTLSRERMRTVVEAAPLFTEEERGFLSRRGMFFPDGEAARRASIDPATEQVMMLLEGELHRIPVVVLGADRPLGQAWAKRLAGRANEMVLVGEKSTPLQKLAQELLEKTGLAAQLRTRDTFQMRGWATGFLAAEGYDAEAGQFPMNSWLLDLTGAYARAPGRAMILSGGVYAHPSWPDWNRFSVAQQYKFLEGFRLTDGEAIAKAGFRLAGCYDRGKMISFRSLYYAKKVS</sequence>
<evidence type="ECO:0000313" key="1">
    <source>
        <dbReference type="EMBL" id="MBC8532337.1"/>
    </source>
</evidence>
<keyword evidence="2" id="KW-1185">Reference proteome</keyword>
<organism evidence="1 2">
    <name type="scientific">Gehongia tenuis</name>
    <dbReference type="NCBI Taxonomy" id="2763655"/>
    <lineage>
        <taxon>Bacteria</taxon>
        <taxon>Bacillati</taxon>
        <taxon>Bacillota</taxon>
        <taxon>Clostridia</taxon>
        <taxon>Christensenellales</taxon>
        <taxon>Christensenellaceae</taxon>
        <taxon>Gehongia</taxon>
    </lineage>
</organism>
<dbReference type="Proteomes" id="UP000623172">
    <property type="component" value="Unassembled WGS sequence"/>
</dbReference>
<dbReference type="AlphaFoldDB" id="A0A926HLQ5"/>
<dbReference type="SUPFAM" id="SSF51735">
    <property type="entry name" value="NAD(P)-binding Rossmann-fold domains"/>
    <property type="match status" value="1"/>
</dbReference>
<dbReference type="InterPro" id="IPR036291">
    <property type="entry name" value="NAD(P)-bd_dom_sf"/>
</dbReference>
<proteinExistence type="predicted"/>
<reference evidence="1" key="1">
    <citation type="submission" date="2020-08" db="EMBL/GenBank/DDBJ databases">
        <title>Genome public.</title>
        <authorList>
            <person name="Liu C."/>
            <person name="Sun Q."/>
        </authorList>
    </citation>
    <scope>NUCLEOTIDE SEQUENCE</scope>
    <source>
        <strain evidence="1">NSJ-53</strain>
    </source>
</reference>
<protein>
    <submittedName>
        <fullName evidence="1">Uncharacterized protein</fullName>
    </submittedName>
</protein>
<comment type="caution">
    <text evidence="1">The sequence shown here is derived from an EMBL/GenBank/DDBJ whole genome shotgun (WGS) entry which is preliminary data.</text>
</comment>
<evidence type="ECO:0000313" key="2">
    <source>
        <dbReference type="Proteomes" id="UP000623172"/>
    </source>
</evidence>
<dbReference type="RefSeq" id="WP_249317455.1">
    <property type="nucleotide sequence ID" value="NZ_JACRSR010000007.1"/>
</dbReference>